<organism evidence="1 2">
    <name type="scientific">Kineosporia mesophila</name>
    <dbReference type="NCBI Taxonomy" id="566012"/>
    <lineage>
        <taxon>Bacteria</taxon>
        <taxon>Bacillati</taxon>
        <taxon>Actinomycetota</taxon>
        <taxon>Actinomycetes</taxon>
        <taxon>Kineosporiales</taxon>
        <taxon>Kineosporiaceae</taxon>
        <taxon>Kineosporia</taxon>
    </lineage>
</organism>
<sequence length="159" mass="17671">MCLKCDGWSDEAILEKSRSDIELHGWGYVHVEGGGGSPCLTYTVGMTRFHGHPELVVTGLDAWQATTLLDDLADQIRCGLRLIAGDQLVEHCCEIHQLQLVGVDDPRRLVQAQKIYASAAGLVPALQVVYTDDQGHWPWEFDWTGGTWWQPLLGRPPHA</sequence>
<dbReference type="InterPro" id="IPR025358">
    <property type="entry name" value="DUF4262"/>
</dbReference>
<proteinExistence type="predicted"/>
<dbReference type="EMBL" id="BAAAZO010000011">
    <property type="protein sequence ID" value="GAA3633075.1"/>
    <property type="molecule type" value="Genomic_DNA"/>
</dbReference>
<evidence type="ECO:0000313" key="2">
    <source>
        <dbReference type="Proteomes" id="UP001501074"/>
    </source>
</evidence>
<gene>
    <name evidence="1" type="ORF">GCM10022223_59280</name>
</gene>
<reference evidence="2" key="1">
    <citation type="journal article" date="2019" name="Int. J. Syst. Evol. Microbiol.">
        <title>The Global Catalogue of Microorganisms (GCM) 10K type strain sequencing project: providing services to taxonomists for standard genome sequencing and annotation.</title>
        <authorList>
            <consortium name="The Broad Institute Genomics Platform"/>
            <consortium name="The Broad Institute Genome Sequencing Center for Infectious Disease"/>
            <person name="Wu L."/>
            <person name="Ma J."/>
        </authorList>
    </citation>
    <scope>NUCLEOTIDE SEQUENCE [LARGE SCALE GENOMIC DNA]</scope>
    <source>
        <strain evidence="2">JCM 16902</strain>
    </source>
</reference>
<protein>
    <submittedName>
        <fullName evidence="1">DUF4262 domain-containing protein</fullName>
    </submittedName>
</protein>
<comment type="caution">
    <text evidence="1">The sequence shown here is derived from an EMBL/GenBank/DDBJ whole genome shotgun (WGS) entry which is preliminary data.</text>
</comment>
<dbReference type="Pfam" id="PF14081">
    <property type="entry name" value="DUF4262"/>
    <property type="match status" value="1"/>
</dbReference>
<accession>A0ABP7AIU6</accession>
<evidence type="ECO:0000313" key="1">
    <source>
        <dbReference type="EMBL" id="GAA3633075.1"/>
    </source>
</evidence>
<keyword evidence="2" id="KW-1185">Reference proteome</keyword>
<name>A0ABP7AIU6_9ACTN</name>
<dbReference type="Proteomes" id="UP001501074">
    <property type="component" value="Unassembled WGS sequence"/>
</dbReference>